<name>A9BA72_PROM4</name>
<protein>
    <submittedName>
        <fullName evidence="1">Uncharacterized protein</fullName>
    </submittedName>
</protein>
<sequence>MIMETTSSLVYETIYVADVMACTTVNGCLSQRDANALLSEHGADYEEFAEECGKILDAKSILHWLGY</sequence>
<proteinExistence type="predicted"/>
<dbReference type="KEGG" id="pmj:P9211_08031"/>
<reference evidence="1 2" key="1">
    <citation type="journal article" date="2007" name="PLoS Genet.">
        <title>Patterns and implications of gene gain and loss in the evolution of Prochlorococcus.</title>
        <authorList>
            <person name="Kettler G.C."/>
            <person name="Martiny A.C."/>
            <person name="Huang K."/>
            <person name="Zucker J."/>
            <person name="Coleman M.L."/>
            <person name="Rodrigue S."/>
            <person name="Chen F."/>
            <person name="Lapidus A."/>
            <person name="Ferriera S."/>
            <person name="Johnson J."/>
            <person name="Steglich C."/>
            <person name="Church G.M."/>
            <person name="Richardson P."/>
            <person name="Chisholm S.W."/>
        </authorList>
    </citation>
    <scope>NUCLEOTIDE SEQUENCE [LARGE SCALE GENOMIC DNA]</scope>
    <source>
        <strain evidence="2">MIT 9211</strain>
    </source>
</reference>
<dbReference type="EMBL" id="CP000878">
    <property type="protein sequence ID" value="ABX08734.1"/>
    <property type="molecule type" value="Genomic_DNA"/>
</dbReference>
<organism evidence="1 2">
    <name type="scientific">Prochlorococcus marinus (strain MIT 9211)</name>
    <dbReference type="NCBI Taxonomy" id="93059"/>
    <lineage>
        <taxon>Bacteria</taxon>
        <taxon>Bacillati</taxon>
        <taxon>Cyanobacteriota</taxon>
        <taxon>Cyanophyceae</taxon>
        <taxon>Synechococcales</taxon>
        <taxon>Prochlorococcaceae</taxon>
        <taxon>Prochlorococcus</taxon>
    </lineage>
</organism>
<dbReference type="eggNOG" id="ENOG50322NQ">
    <property type="taxonomic scope" value="Bacteria"/>
</dbReference>
<evidence type="ECO:0000313" key="2">
    <source>
        <dbReference type="Proteomes" id="UP000000788"/>
    </source>
</evidence>
<dbReference type="Proteomes" id="UP000000788">
    <property type="component" value="Chromosome"/>
</dbReference>
<keyword evidence="2" id="KW-1185">Reference proteome</keyword>
<gene>
    <name evidence="1" type="ordered locus">P9211_08031</name>
</gene>
<evidence type="ECO:0000313" key="1">
    <source>
        <dbReference type="EMBL" id="ABX08734.1"/>
    </source>
</evidence>
<dbReference type="HOGENOM" id="CLU_2808978_0_0_3"/>
<dbReference type="AlphaFoldDB" id="A9BA72"/>
<accession>A9BA72</accession>